<name>A0A7K5U203_CEPOR</name>
<dbReference type="Proteomes" id="UP000543364">
    <property type="component" value="Unassembled WGS sequence"/>
</dbReference>
<feature type="non-terminal residue" evidence="7">
    <location>
        <position position="53"/>
    </location>
</feature>
<evidence type="ECO:0000256" key="1">
    <source>
        <dbReference type="ARBA" id="ARBA00022723"/>
    </source>
</evidence>
<dbReference type="InterPro" id="IPR013087">
    <property type="entry name" value="Znf_C2H2_type"/>
</dbReference>
<evidence type="ECO:0000256" key="5">
    <source>
        <dbReference type="PROSITE-ProRule" id="PRU00042"/>
    </source>
</evidence>
<dbReference type="GO" id="GO:0008270">
    <property type="term" value="F:zinc ion binding"/>
    <property type="evidence" value="ECO:0007669"/>
    <property type="project" value="UniProtKB-KW"/>
</dbReference>
<evidence type="ECO:0000256" key="3">
    <source>
        <dbReference type="ARBA" id="ARBA00022771"/>
    </source>
</evidence>
<dbReference type="PROSITE" id="PS50157">
    <property type="entry name" value="ZINC_FINGER_C2H2_2"/>
    <property type="match status" value="1"/>
</dbReference>
<dbReference type="Pfam" id="PF00096">
    <property type="entry name" value="zf-C2H2"/>
    <property type="match status" value="1"/>
</dbReference>
<dbReference type="PROSITE" id="PS00028">
    <property type="entry name" value="ZINC_FINGER_C2H2_1"/>
    <property type="match status" value="1"/>
</dbReference>
<evidence type="ECO:0000256" key="2">
    <source>
        <dbReference type="ARBA" id="ARBA00022737"/>
    </source>
</evidence>
<dbReference type="GO" id="GO:0000978">
    <property type="term" value="F:RNA polymerase II cis-regulatory region sequence-specific DNA binding"/>
    <property type="evidence" value="ECO:0007669"/>
    <property type="project" value="TreeGrafter"/>
</dbReference>
<comment type="caution">
    <text evidence="7">The sequence shown here is derived from an EMBL/GenBank/DDBJ whole genome shotgun (WGS) entry which is preliminary data.</text>
</comment>
<feature type="domain" description="C2H2-type" evidence="6">
    <location>
        <begin position="21"/>
        <end position="48"/>
    </location>
</feature>
<keyword evidence="4" id="KW-0862">Zinc</keyword>
<gene>
    <name evidence="7" type="primary">Znf606</name>
    <name evidence="7" type="ORF">CEPORN_R13255</name>
</gene>
<evidence type="ECO:0000313" key="7">
    <source>
        <dbReference type="EMBL" id="NWU10660.1"/>
    </source>
</evidence>
<dbReference type="PANTHER" id="PTHR23226">
    <property type="entry name" value="ZINC FINGER AND SCAN DOMAIN-CONTAINING"/>
    <property type="match status" value="1"/>
</dbReference>
<accession>A0A7K5U203</accession>
<evidence type="ECO:0000313" key="8">
    <source>
        <dbReference type="Proteomes" id="UP000543364"/>
    </source>
</evidence>
<keyword evidence="8" id="KW-1185">Reference proteome</keyword>
<evidence type="ECO:0000259" key="6">
    <source>
        <dbReference type="PROSITE" id="PS50157"/>
    </source>
</evidence>
<dbReference type="Gene3D" id="3.30.160.60">
    <property type="entry name" value="Classic Zinc Finger"/>
    <property type="match status" value="2"/>
</dbReference>
<sequence>SFGWNSSLIAHQCLHMGEKPYKCQKCGKSFSWRSHLIRHQVIHTGERPYECPE</sequence>
<dbReference type="SUPFAM" id="SSF57667">
    <property type="entry name" value="beta-beta-alpha zinc fingers"/>
    <property type="match status" value="1"/>
</dbReference>
<feature type="non-terminal residue" evidence="7">
    <location>
        <position position="1"/>
    </location>
</feature>
<keyword evidence="1" id="KW-0479">Metal-binding</keyword>
<evidence type="ECO:0000256" key="4">
    <source>
        <dbReference type="ARBA" id="ARBA00022833"/>
    </source>
</evidence>
<reference evidence="7 8" key="1">
    <citation type="submission" date="2019-09" db="EMBL/GenBank/DDBJ databases">
        <title>Bird 10,000 Genomes (B10K) Project - Family phase.</title>
        <authorList>
            <person name="Zhang G."/>
        </authorList>
    </citation>
    <scope>NUCLEOTIDE SEQUENCE [LARGE SCALE GENOMIC DNA]</scope>
    <source>
        <strain evidence="7">B10K-DU-001-01</strain>
        <tissue evidence="7">Muscle</tissue>
    </source>
</reference>
<dbReference type="EMBL" id="VZRE01006832">
    <property type="protein sequence ID" value="NWU10660.1"/>
    <property type="molecule type" value="Genomic_DNA"/>
</dbReference>
<proteinExistence type="predicted"/>
<dbReference type="InterPro" id="IPR036236">
    <property type="entry name" value="Znf_C2H2_sf"/>
</dbReference>
<protein>
    <submittedName>
        <fullName evidence="7">ZN606 protein</fullName>
    </submittedName>
</protein>
<dbReference type="AlphaFoldDB" id="A0A7K5U203"/>
<keyword evidence="3 5" id="KW-0863">Zinc-finger</keyword>
<dbReference type="GO" id="GO:0000981">
    <property type="term" value="F:DNA-binding transcription factor activity, RNA polymerase II-specific"/>
    <property type="evidence" value="ECO:0007669"/>
    <property type="project" value="TreeGrafter"/>
</dbReference>
<organism evidence="7 8">
    <name type="scientific">Cephalopterus ornatus</name>
    <name type="common">Amazonian umbrellabird</name>
    <dbReference type="NCBI Taxonomy" id="114276"/>
    <lineage>
        <taxon>Eukaryota</taxon>
        <taxon>Metazoa</taxon>
        <taxon>Chordata</taxon>
        <taxon>Craniata</taxon>
        <taxon>Vertebrata</taxon>
        <taxon>Euteleostomi</taxon>
        <taxon>Archelosauria</taxon>
        <taxon>Archosauria</taxon>
        <taxon>Dinosauria</taxon>
        <taxon>Saurischia</taxon>
        <taxon>Theropoda</taxon>
        <taxon>Coelurosauria</taxon>
        <taxon>Aves</taxon>
        <taxon>Neognathae</taxon>
        <taxon>Neoaves</taxon>
        <taxon>Telluraves</taxon>
        <taxon>Australaves</taxon>
        <taxon>Passeriformes</taxon>
        <taxon>Cotingidae</taxon>
        <taxon>Cephalopterus</taxon>
    </lineage>
</organism>
<dbReference type="SMART" id="SM00355">
    <property type="entry name" value="ZnF_C2H2"/>
    <property type="match status" value="1"/>
</dbReference>
<dbReference type="PANTHER" id="PTHR23226:SF377">
    <property type="entry name" value="ZINC FINGER AND SCAN DOMAIN-CONTAINING PROTEIN 20"/>
    <property type="match status" value="1"/>
</dbReference>
<dbReference type="FunFam" id="3.30.160.60:FF:002090">
    <property type="entry name" value="Zinc finger protein 473"/>
    <property type="match status" value="1"/>
</dbReference>
<keyword evidence="2" id="KW-0677">Repeat</keyword>